<evidence type="ECO:0000313" key="2">
    <source>
        <dbReference type="EMBL" id="PWH86235.1"/>
    </source>
</evidence>
<protein>
    <submittedName>
        <fullName evidence="2">Uncharacterized protein</fullName>
    </submittedName>
</protein>
<keyword evidence="1" id="KW-1133">Transmembrane helix</keyword>
<reference evidence="2 3" key="2">
    <citation type="submission" date="2018-05" db="EMBL/GenBank/DDBJ databases">
        <authorList>
            <person name="Lanie J.A."/>
            <person name="Ng W.-L."/>
            <person name="Kazmierczak K.M."/>
            <person name="Andrzejewski T.M."/>
            <person name="Davidsen T.M."/>
            <person name="Wayne K.J."/>
            <person name="Tettelin H."/>
            <person name="Glass J.I."/>
            <person name="Rusch D."/>
            <person name="Podicherti R."/>
            <person name="Tsui H.-C.T."/>
            <person name="Winkler M.E."/>
        </authorList>
    </citation>
    <scope>NUCLEOTIDE SEQUENCE [LARGE SCALE GENOMIC DNA]</scope>
    <source>
        <strain evidence="2 3">C305</strain>
    </source>
</reference>
<comment type="caution">
    <text evidence="2">The sequence shown here is derived from an EMBL/GenBank/DDBJ whole genome shotgun (WGS) entry which is preliminary data.</text>
</comment>
<organism evidence="2 3">
    <name type="scientific">Brumimicrobium oceani</name>
    <dbReference type="NCBI Taxonomy" id="2100725"/>
    <lineage>
        <taxon>Bacteria</taxon>
        <taxon>Pseudomonadati</taxon>
        <taxon>Bacteroidota</taxon>
        <taxon>Flavobacteriia</taxon>
        <taxon>Flavobacteriales</taxon>
        <taxon>Crocinitomicaceae</taxon>
        <taxon>Brumimicrobium</taxon>
    </lineage>
</organism>
<dbReference type="AlphaFoldDB" id="A0A2U2XEM1"/>
<dbReference type="Proteomes" id="UP000245370">
    <property type="component" value="Unassembled WGS sequence"/>
</dbReference>
<name>A0A2U2XEM1_9FLAO</name>
<reference evidence="2 3" key="1">
    <citation type="submission" date="2018-05" db="EMBL/GenBank/DDBJ databases">
        <title>Brumimicrobium oceani sp. nov., isolated from coastal sediment.</title>
        <authorList>
            <person name="Kou Y."/>
        </authorList>
    </citation>
    <scope>NUCLEOTIDE SEQUENCE [LARGE SCALE GENOMIC DNA]</scope>
    <source>
        <strain evidence="2 3">C305</strain>
    </source>
</reference>
<keyword evidence="1" id="KW-0472">Membrane</keyword>
<evidence type="ECO:0000313" key="3">
    <source>
        <dbReference type="Proteomes" id="UP000245370"/>
    </source>
</evidence>
<dbReference type="RefSeq" id="WP_109358353.1">
    <property type="nucleotide sequence ID" value="NZ_QFRJ01000002.1"/>
</dbReference>
<proteinExistence type="predicted"/>
<gene>
    <name evidence="2" type="ORF">DIT68_03055</name>
</gene>
<sequence length="162" mass="19154">MGGFIIKKNKIIINYNKHNRDIDSKVFLLKIIEKELIEKEFHIINKKSNLMSFSRNQIGKNDVSDKLGAFRRVQYSGKYEIDFKEKKIEIIIQLNFYKQLILILLSLALPLIAFNVINGVEILLTVVVYFLISFFWFYYCINKGVYLANRIISDSLRKFNFN</sequence>
<accession>A0A2U2XEM1</accession>
<feature type="transmembrane region" description="Helical" evidence="1">
    <location>
        <begin position="122"/>
        <end position="141"/>
    </location>
</feature>
<keyword evidence="1" id="KW-0812">Transmembrane</keyword>
<evidence type="ECO:0000256" key="1">
    <source>
        <dbReference type="SAM" id="Phobius"/>
    </source>
</evidence>
<feature type="transmembrane region" description="Helical" evidence="1">
    <location>
        <begin position="96"/>
        <end position="116"/>
    </location>
</feature>
<dbReference type="EMBL" id="QFRJ01000002">
    <property type="protein sequence ID" value="PWH86235.1"/>
    <property type="molecule type" value="Genomic_DNA"/>
</dbReference>
<keyword evidence="3" id="KW-1185">Reference proteome</keyword>